<evidence type="ECO:0000256" key="1">
    <source>
        <dbReference type="SAM" id="Phobius"/>
    </source>
</evidence>
<gene>
    <name evidence="2" type="ORF">HMPREF9478_00074</name>
</gene>
<dbReference type="EMBL" id="ADLY01000001">
    <property type="protein sequence ID" value="EHG31868.1"/>
    <property type="molecule type" value="Genomic_DNA"/>
</dbReference>
<comment type="caution">
    <text evidence="2">The sequence shown here is derived from an EMBL/GenBank/DDBJ whole genome shotgun (WGS) entry which is preliminary data.</text>
</comment>
<keyword evidence="1" id="KW-1133">Transmembrane helix</keyword>
<dbReference type="AlphaFoldDB" id="A0AA87K9I6"/>
<name>A0AA87K9I6_9ENTE</name>
<keyword evidence="1" id="KW-0812">Transmembrane</keyword>
<evidence type="ECO:0000313" key="2">
    <source>
        <dbReference type="EMBL" id="EHG31868.1"/>
    </source>
</evidence>
<organism evidence="2 3">
    <name type="scientific">Enterococcus saccharolyticus 30_1</name>
    <dbReference type="NCBI Taxonomy" id="742813"/>
    <lineage>
        <taxon>Bacteria</taxon>
        <taxon>Bacillati</taxon>
        <taxon>Bacillota</taxon>
        <taxon>Bacilli</taxon>
        <taxon>Lactobacillales</taxon>
        <taxon>Enterococcaceae</taxon>
        <taxon>Enterococcus</taxon>
    </lineage>
</organism>
<keyword evidence="3" id="KW-1185">Reference proteome</keyword>
<feature type="transmembrane region" description="Helical" evidence="1">
    <location>
        <begin position="18"/>
        <end position="35"/>
    </location>
</feature>
<sequence>MFIKDEWIEVVYPRKLKLNWKIIYIFIFILNIILLNVFKGLSWIFFLLLSIVIHHQIIKKIRQRKNNFNEIIEENIIYMIESLKLYDENYSEVTRNGKITREKFVSRAIRIFYKVHKNKVSIRVYRDGDRFTKVSSSKDFSETLEATMGMELEKVLKEISYIDFIFLRYRDKRIEVSSGVKLAKGTKMRITETLVFDISKVSHGLTIGSTGG</sequence>
<keyword evidence="1" id="KW-0472">Membrane</keyword>
<protein>
    <submittedName>
        <fullName evidence="2">Uncharacterized protein</fullName>
    </submittedName>
</protein>
<reference evidence="2 3" key="1">
    <citation type="submission" date="2011-10" db="EMBL/GenBank/DDBJ databases">
        <title>The Genome Sequence of Enterococcus saccharolyticus 30_1.</title>
        <authorList>
            <consortium name="The Broad Institute Genome Sequencing Platform"/>
            <person name="Earl A."/>
            <person name="Ward D."/>
            <person name="Feldgarden M."/>
            <person name="Gevers D."/>
            <person name="Daigneault M."/>
            <person name="Strauss J."/>
            <person name="Allen-Vercoe E."/>
            <person name="Young S.K."/>
            <person name="Zeng Q."/>
            <person name="Gargeya S."/>
            <person name="Fitzgerald M."/>
            <person name="Haas B."/>
            <person name="Abouelleil A."/>
            <person name="Alvarado L."/>
            <person name="Arachchi H.M."/>
            <person name="Berlin A."/>
            <person name="Brown A."/>
            <person name="Chapman S.B."/>
            <person name="Chen Z."/>
            <person name="Dunbar C."/>
            <person name="Freedman E."/>
            <person name="Gearin G."/>
            <person name="Gellesch M."/>
            <person name="Goldberg J."/>
            <person name="Griggs A."/>
            <person name="Gujja S."/>
            <person name="Heiman D."/>
            <person name="Howarth C."/>
            <person name="Larson L."/>
            <person name="Lui A."/>
            <person name="MacDonald P.J.P."/>
            <person name="Montmayeur A."/>
            <person name="Murphy C."/>
            <person name="Neiman D."/>
            <person name="Pearson M."/>
            <person name="Priest M."/>
            <person name="Roberts A."/>
            <person name="Saif S."/>
            <person name="Shea T."/>
            <person name="Shenoy N."/>
            <person name="Sisk P."/>
            <person name="Stolte C."/>
            <person name="Sykes S."/>
            <person name="Wortman J."/>
            <person name="Nusbaum C."/>
            <person name="Birren B."/>
        </authorList>
    </citation>
    <scope>NUCLEOTIDE SEQUENCE [LARGE SCALE GENOMIC DNA]</scope>
    <source>
        <strain evidence="2 3">30_1</strain>
    </source>
</reference>
<accession>A0AA87K9I6</accession>
<dbReference type="RefSeq" id="WP_005469795.1">
    <property type="nucleotide sequence ID" value="NZ_JH376939.1"/>
</dbReference>
<proteinExistence type="predicted"/>
<evidence type="ECO:0000313" key="3">
    <source>
        <dbReference type="Proteomes" id="UP000004393"/>
    </source>
</evidence>
<dbReference type="Proteomes" id="UP000004393">
    <property type="component" value="Unassembled WGS sequence"/>
</dbReference>
<feature type="transmembrane region" description="Helical" evidence="1">
    <location>
        <begin position="41"/>
        <end position="58"/>
    </location>
</feature>